<dbReference type="Proteomes" id="UP000181917">
    <property type="component" value="Unassembled WGS sequence"/>
</dbReference>
<keyword evidence="3" id="KW-0804">Transcription</keyword>
<dbReference type="Pfam" id="PF00392">
    <property type="entry name" value="GntR"/>
    <property type="match status" value="1"/>
</dbReference>
<dbReference type="Gene3D" id="1.20.120.530">
    <property type="entry name" value="GntR ligand-binding domain-like"/>
    <property type="match status" value="1"/>
</dbReference>
<proteinExistence type="predicted"/>
<gene>
    <name evidence="5" type="ORF">SAMN04489742_2822</name>
</gene>
<dbReference type="STRING" id="37928.SAMN04489742_2822"/>
<dbReference type="EMBL" id="FNKH01000002">
    <property type="protein sequence ID" value="SDQ85256.1"/>
    <property type="molecule type" value="Genomic_DNA"/>
</dbReference>
<keyword evidence="1" id="KW-0805">Transcription regulation</keyword>
<dbReference type="OrthoDB" id="8680240at2"/>
<dbReference type="Gene3D" id="1.10.10.10">
    <property type="entry name" value="Winged helix-like DNA-binding domain superfamily/Winged helix DNA-binding domain"/>
    <property type="match status" value="1"/>
</dbReference>
<dbReference type="CDD" id="cd07377">
    <property type="entry name" value="WHTH_GntR"/>
    <property type="match status" value="1"/>
</dbReference>
<dbReference type="InterPro" id="IPR036388">
    <property type="entry name" value="WH-like_DNA-bd_sf"/>
</dbReference>
<keyword evidence="2 5" id="KW-0238">DNA-binding</keyword>
<dbReference type="RefSeq" id="WP_074700993.1">
    <property type="nucleotide sequence ID" value="NZ_CP018863.1"/>
</dbReference>
<feature type="domain" description="HTH gntR-type" evidence="4">
    <location>
        <begin position="7"/>
        <end position="74"/>
    </location>
</feature>
<dbReference type="Pfam" id="PF07729">
    <property type="entry name" value="FCD"/>
    <property type="match status" value="1"/>
</dbReference>
<organism evidence="5 6">
    <name type="scientific">Crystallibacter crystallopoietes</name>
    <dbReference type="NCBI Taxonomy" id="37928"/>
    <lineage>
        <taxon>Bacteria</taxon>
        <taxon>Bacillati</taxon>
        <taxon>Actinomycetota</taxon>
        <taxon>Actinomycetes</taxon>
        <taxon>Micrococcales</taxon>
        <taxon>Micrococcaceae</taxon>
        <taxon>Crystallibacter</taxon>
    </lineage>
</organism>
<dbReference type="SUPFAM" id="SSF46785">
    <property type="entry name" value="Winged helix' DNA-binding domain"/>
    <property type="match status" value="1"/>
</dbReference>
<dbReference type="InterPro" id="IPR011711">
    <property type="entry name" value="GntR_C"/>
</dbReference>
<dbReference type="InterPro" id="IPR000524">
    <property type="entry name" value="Tscrpt_reg_HTH_GntR"/>
</dbReference>
<protein>
    <submittedName>
        <fullName evidence="5">DNA-binding transcriptional regulator, GntR family</fullName>
    </submittedName>
</protein>
<dbReference type="InterPro" id="IPR008920">
    <property type="entry name" value="TF_FadR/GntR_C"/>
</dbReference>
<dbReference type="SMART" id="SM00345">
    <property type="entry name" value="HTH_GNTR"/>
    <property type="match status" value="1"/>
</dbReference>
<sequence>MGSDIPATRRAAISRQLRDEILAGELPPGAPIKDAELAERLGVSITPVREAVTELMTEGLIESLPNKRRRVAVLDELHAVQLLDVLGVVLVAVFERSAAQLGQDDVEAMAAATERLDGALQAGDMLAAHTALRELIEIILDAADHDELRAVNEHVLARSLGRLFLYPREDLYSIWIDGWKEAVALLRRQEPDAAVQRLRQVFWIVTEELRAGHM</sequence>
<keyword evidence="6" id="KW-1185">Reference proteome</keyword>
<dbReference type="KEGG" id="acry:AC20117_03355"/>
<reference evidence="5 6" key="1">
    <citation type="submission" date="2016-10" db="EMBL/GenBank/DDBJ databases">
        <authorList>
            <person name="de Groot N.N."/>
        </authorList>
    </citation>
    <scope>NUCLEOTIDE SEQUENCE [LARGE SCALE GENOMIC DNA]</scope>
    <source>
        <strain evidence="5 6">DSM 20117</strain>
    </source>
</reference>
<dbReference type="GO" id="GO:0003700">
    <property type="term" value="F:DNA-binding transcription factor activity"/>
    <property type="evidence" value="ECO:0007669"/>
    <property type="project" value="InterPro"/>
</dbReference>
<dbReference type="PROSITE" id="PS50949">
    <property type="entry name" value="HTH_GNTR"/>
    <property type="match status" value="1"/>
</dbReference>
<evidence type="ECO:0000256" key="3">
    <source>
        <dbReference type="ARBA" id="ARBA00023163"/>
    </source>
</evidence>
<dbReference type="GO" id="GO:0003677">
    <property type="term" value="F:DNA binding"/>
    <property type="evidence" value="ECO:0007669"/>
    <property type="project" value="UniProtKB-KW"/>
</dbReference>
<name>A0A1H1EAS1_9MICC</name>
<evidence type="ECO:0000313" key="6">
    <source>
        <dbReference type="Proteomes" id="UP000181917"/>
    </source>
</evidence>
<dbReference type="AlphaFoldDB" id="A0A1H1EAS1"/>
<evidence type="ECO:0000256" key="1">
    <source>
        <dbReference type="ARBA" id="ARBA00023015"/>
    </source>
</evidence>
<evidence type="ECO:0000259" key="4">
    <source>
        <dbReference type="PROSITE" id="PS50949"/>
    </source>
</evidence>
<dbReference type="PANTHER" id="PTHR43537">
    <property type="entry name" value="TRANSCRIPTIONAL REGULATOR, GNTR FAMILY"/>
    <property type="match status" value="1"/>
</dbReference>
<dbReference type="InterPro" id="IPR036390">
    <property type="entry name" value="WH_DNA-bd_sf"/>
</dbReference>
<evidence type="ECO:0000313" key="5">
    <source>
        <dbReference type="EMBL" id="SDQ85256.1"/>
    </source>
</evidence>
<dbReference type="SUPFAM" id="SSF48008">
    <property type="entry name" value="GntR ligand-binding domain-like"/>
    <property type="match status" value="1"/>
</dbReference>
<accession>A0A1H1EAS1</accession>
<evidence type="ECO:0000256" key="2">
    <source>
        <dbReference type="ARBA" id="ARBA00023125"/>
    </source>
</evidence>
<dbReference type="PANTHER" id="PTHR43537:SF5">
    <property type="entry name" value="UXU OPERON TRANSCRIPTIONAL REGULATOR"/>
    <property type="match status" value="1"/>
</dbReference>